<reference evidence="1 2" key="1">
    <citation type="submission" date="2019-09" db="EMBL/GenBank/DDBJ databases">
        <authorList>
            <person name="Depoorter E."/>
        </authorList>
    </citation>
    <scope>NUCLEOTIDE SEQUENCE [LARGE SCALE GENOMIC DNA]</scope>
    <source>
        <strain evidence="1">LMG 6863</strain>
    </source>
</reference>
<dbReference type="EMBL" id="CABVPY010000005">
    <property type="protein sequence ID" value="VWB26438.1"/>
    <property type="molecule type" value="Genomic_DNA"/>
</dbReference>
<dbReference type="AlphaFoldDB" id="A0A6P2I6V1"/>
<accession>A0A6P2I6V1</accession>
<organism evidence="1 2">
    <name type="scientific">Burkholderia lata (strain ATCC 17760 / DSM 23089 / LMG 22485 / NCIMB 9086 / R18194 / 383)</name>
    <dbReference type="NCBI Taxonomy" id="482957"/>
    <lineage>
        <taxon>Bacteria</taxon>
        <taxon>Pseudomonadati</taxon>
        <taxon>Pseudomonadota</taxon>
        <taxon>Betaproteobacteria</taxon>
        <taxon>Burkholderiales</taxon>
        <taxon>Burkholderiaceae</taxon>
        <taxon>Burkholderia</taxon>
        <taxon>Burkholderia cepacia complex</taxon>
    </lineage>
</organism>
<proteinExistence type="predicted"/>
<dbReference type="Proteomes" id="UP000494170">
    <property type="component" value="Unassembled WGS sequence"/>
</dbReference>
<gene>
    <name evidence="1" type="ORF">BLA6863_01097</name>
</gene>
<sequence>MRDDPDPATGVPVIVDFVCAGISRMSFYSYLKAAWDGTPLTSIAATPARIDSFLTANNPDLCHADHDAQGYASATVTPEYFSVTFNKVKPLNPDGAAPADALLGRTRLTVPRDSVEVRVEHL</sequence>
<dbReference type="Gene3D" id="3.60.21.70">
    <property type="entry name" value="PhoD-like phosphatase"/>
    <property type="match status" value="1"/>
</dbReference>
<protein>
    <submittedName>
        <fullName evidence="1">Uncharacterized protein</fullName>
    </submittedName>
</protein>
<name>A0A6P2I6V1_BURL3</name>
<dbReference type="InterPro" id="IPR038607">
    <property type="entry name" value="PhoD-like_sf"/>
</dbReference>
<evidence type="ECO:0000313" key="2">
    <source>
        <dbReference type="Proteomes" id="UP000494170"/>
    </source>
</evidence>
<evidence type="ECO:0000313" key="1">
    <source>
        <dbReference type="EMBL" id="VWB26438.1"/>
    </source>
</evidence>